<evidence type="ECO:0000256" key="1">
    <source>
        <dbReference type="ARBA" id="ARBA00006484"/>
    </source>
</evidence>
<dbReference type="InterPro" id="IPR002347">
    <property type="entry name" value="SDR_fam"/>
</dbReference>
<gene>
    <name evidence="4" type="ORF">IWW36_000474</name>
</gene>
<evidence type="ECO:0000313" key="5">
    <source>
        <dbReference type="Proteomes" id="UP001139887"/>
    </source>
</evidence>
<dbReference type="PRINTS" id="PR00080">
    <property type="entry name" value="SDRFAMILY"/>
</dbReference>
<dbReference type="PRINTS" id="PR00081">
    <property type="entry name" value="GDHRDH"/>
</dbReference>
<organism evidence="4 5">
    <name type="scientific">Coemansia brasiliensis</name>
    <dbReference type="NCBI Taxonomy" id="2650707"/>
    <lineage>
        <taxon>Eukaryota</taxon>
        <taxon>Fungi</taxon>
        <taxon>Fungi incertae sedis</taxon>
        <taxon>Zoopagomycota</taxon>
        <taxon>Kickxellomycotina</taxon>
        <taxon>Kickxellomycetes</taxon>
        <taxon>Kickxellales</taxon>
        <taxon>Kickxellaceae</taxon>
        <taxon>Coemansia</taxon>
    </lineage>
</organism>
<proteinExistence type="inferred from homology"/>
<sequence length="263" mass="28015">MQIAGKVAVITGGARGFGKRLAEMITEKGGRVVLGDILPEGAQVAADLNKQHKSKVAVFSICDVRKSSDLELLLSLAKSEFGALDIMVNNAGISGTLPWADDDAESLTRTIDINLKAPVEGTRLAIRYFLQNKRQGCVVNVASMMAFFPTEFGPVYGATKSGVVNFTASCATLARMEPPIHVNAIAPNFADTAMVRDSLPKDNNQVFKMTGILTVDEVVLQMIRCIEDESLAGDVIKMLPGKTPLLHNGRKAVSSGVLAGAKL</sequence>
<comment type="similarity">
    <text evidence="1 3">Belongs to the short-chain dehydrogenases/reductases (SDR) family.</text>
</comment>
<dbReference type="GO" id="GO:0016616">
    <property type="term" value="F:oxidoreductase activity, acting on the CH-OH group of donors, NAD or NADP as acceptor"/>
    <property type="evidence" value="ECO:0007669"/>
    <property type="project" value="TreeGrafter"/>
</dbReference>
<comment type="caution">
    <text evidence="4">The sequence shown here is derived from an EMBL/GenBank/DDBJ whole genome shotgun (WGS) entry which is preliminary data.</text>
</comment>
<keyword evidence="5" id="KW-1185">Reference proteome</keyword>
<dbReference type="AlphaFoldDB" id="A0A9W8IB00"/>
<accession>A0A9W8IB00</accession>
<dbReference type="Gene3D" id="3.40.50.720">
    <property type="entry name" value="NAD(P)-binding Rossmann-like Domain"/>
    <property type="match status" value="1"/>
</dbReference>
<dbReference type="Pfam" id="PF00106">
    <property type="entry name" value="adh_short"/>
    <property type="match status" value="1"/>
</dbReference>
<dbReference type="SUPFAM" id="SSF51735">
    <property type="entry name" value="NAD(P)-binding Rossmann-fold domains"/>
    <property type="match status" value="1"/>
</dbReference>
<dbReference type="Proteomes" id="UP001139887">
    <property type="component" value="Unassembled WGS sequence"/>
</dbReference>
<dbReference type="GO" id="GO:0005737">
    <property type="term" value="C:cytoplasm"/>
    <property type="evidence" value="ECO:0007669"/>
    <property type="project" value="TreeGrafter"/>
</dbReference>
<dbReference type="OrthoDB" id="417891at2759"/>
<dbReference type="InterPro" id="IPR036291">
    <property type="entry name" value="NAD(P)-bd_dom_sf"/>
</dbReference>
<dbReference type="PANTHER" id="PTHR44229">
    <property type="entry name" value="15-HYDROXYPROSTAGLANDIN DEHYDROGENASE [NAD(+)]"/>
    <property type="match status" value="1"/>
</dbReference>
<evidence type="ECO:0000256" key="2">
    <source>
        <dbReference type="ARBA" id="ARBA00023002"/>
    </source>
</evidence>
<dbReference type="EMBL" id="JANBUW010000004">
    <property type="protein sequence ID" value="KAJ2852330.1"/>
    <property type="molecule type" value="Genomic_DNA"/>
</dbReference>
<evidence type="ECO:0008006" key="6">
    <source>
        <dbReference type="Google" id="ProtNLM"/>
    </source>
</evidence>
<protein>
    <recommendedName>
        <fullName evidence="6">NAD(P)-binding protein</fullName>
    </recommendedName>
</protein>
<reference evidence="4" key="1">
    <citation type="submission" date="2022-07" db="EMBL/GenBank/DDBJ databases">
        <title>Phylogenomic reconstructions and comparative analyses of Kickxellomycotina fungi.</title>
        <authorList>
            <person name="Reynolds N.K."/>
            <person name="Stajich J.E."/>
            <person name="Barry K."/>
            <person name="Grigoriev I.V."/>
            <person name="Crous P."/>
            <person name="Smith M.E."/>
        </authorList>
    </citation>
    <scope>NUCLEOTIDE SEQUENCE</scope>
    <source>
        <strain evidence="4">NRRL 1566</strain>
    </source>
</reference>
<evidence type="ECO:0000256" key="3">
    <source>
        <dbReference type="RuleBase" id="RU000363"/>
    </source>
</evidence>
<name>A0A9W8IB00_9FUNG</name>
<evidence type="ECO:0000313" key="4">
    <source>
        <dbReference type="EMBL" id="KAJ2852330.1"/>
    </source>
</evidence>
<keyword evidence="2" id="KW-0560">Oxidoreductase</keyword>
<dbReference type="PANTHER" id="PTHR44229:SF4">
    <property type="entry name" value="15-HYDROXYPROSTAGLANDIN DEHYDROGENASE [NAD(+)]"/>
    <property type="match status" value="1"/>
</dbReference>